<evidence type="ECO:0008006" key="4">
    <source>
        <dbReference type="Google" id="ProtNLM"/>
    </source>
</evidence>
<evidence type="ECO:0000256" key="1">
    <source>
        <dbReference type="SAM" id="MobiDB-lite"/>
    </source>
</evidence>
<organism evidence="2 3">
    <name type="scientific">Paenochrobactrum glaciei</name>
    <dbReference type="NCBI Taxonomy" id="486407"/>
    <lineage>
        <taxon>Bacteria</taxon>
        <taxon>Pseudomonadati</taxon>
        <taxon>Pseudomonadota</taxon>
        <taxon>Alphaproteobacteria</taxon>
        <taxon>Hyphomicrobiales</taxon>
        <taxon>Brucellaceae</taxon>
        <taxon>Paenochrobactrum</taxon>
    </lineage>
</organism>
<feature type="region of interest" description="Disordered" evidence="1">
    <location>
        <begin position="308"/>
        <end position="347"/>
    </location>
</feature>
<feature type="region of interest" description="Disordered" evidence="1">
    <location>
        <begin position="398"/>
        <end position="452"/>
    </location>
</feature>
<dbReference type="EMBL" id="BAAADE010000024">
    <property type="protein sequence ID" value="GAA0616267.1"/>
    <property type="molecule type" value="Genomic_DNA"/>
</dbReference>
<feature type="compositionally biased region" description="Polar residues" evidence="1">
    <location>
        <begin position="407"/>
        <end position="435"/>
    </location>
</feature>
<evidence type="ECO:0000313" key="2">
    <source>
        <dbReference type="EMBL" id="GAA0616267.1"/>
    </source>
</evidence>
<dbReference type="Proteomes" id="UP001424441">
    <property type="component" value="Unassembled WGS sequence"/>
</dbReference>
<feature type="compositionally biased region" description="Polar residues" evidence="1">
    <location>
        <begin position="332"/>
        <end position="343"/>
    </location>
</feature>
<feature type="region of interest" description="Disordered" evidence="1">
    <location>
        <begin position="558"/>
        <end position="581"/>
    </location>
</feature>
<protein>
    <recommendedName>
        <fullName evidence="4">Mobilization relaxase</fullName>
    </recommendedName>
</protein>
<reference evidence="3" key="1">
    <citation type="journal article" date="2019" name="Int. J. Syst. Evol. Microbiol.">
        <title>The Global Catalogue of Microorganisms (GCM) 10K type strain sequencing project: providing services to taxonomists for standard genome sequencing and annotation.</title>
        <authorList>
            <consortium name="The Broad Institute Genomics Platform"/>
            <consortium name="The Broad Institute Genome Sequencing Center for Infectious Disease"/>
            <person name="Wu L."/>
            <person name="Ma J."/>
        </authorList>
    </citation>
    <scope>NUCLEOTIDE SEQUENCE [LARGE SCALE GENOMIC DNA]</scope>
    <source>
        <strain evidence="3">JCM 15115</strain>
    </source>
</reference>
<evidence type="ECO:0000313" key="3">
    <source>
        <dbReference type="Proteomes" id="UP001424441"/>
    </source>
</evidence>
<proteinExistence type="predicted"/>
<feature type="compositionally biased region" description="Basic and acidic residues" evidence="1">
    <location>
        <begin position="308"/>
        <end position="322"/>
    </location>
</feature>
<feature type="compositionally biased region" description="Basic and acidic residues" evidence="1">
    <location>
        <begin position="436"/>
        <end position="452"/>
    </location>
</feature>
<accession>A0ABP3RX43</accession>
<comment type="caution">
    <text evidence="2">The sequence shown here is derived from an EMBL/GenBank/DDBJ whole genome shotgun (WGS) entry which is preliminary data.</text>
</comment>
<keyword evidence="3" id="KW-1185">Reference proteome</keyword>
<name>A0ABP3RX43_9HYPH</name>
<dbReference type="RefSeq" id="WP_343808501.1">
    <property type="nucleotide sequence ID" value="NZ_BAAADE010000024.1"/>
</dbReference>
<sequence length="596" mass="68379">MMMRFFSNGRGNGSSPVNYLIARKVLARDENRNVIRDDDGRAIMYKRVPLPEVLAGSAERTRDLIDAVPYQWRYTSGVIAFESDDRPTDEEQQIVRSQFETLAFAGLASERRDIFWVRHTHENRVELHFLVPRIELESGRSFNIAPPGSSHAYDALRDVLNKAYGWADPLDPARNRETRSLIESLQRGNVREKLHDWILDRIAAGEIKDRMQMIECLQNEGFQVSRLGKDYITTLEPVSGEKFRLRGEIFHENWTQSATLERAANEQCRAGRDKAFRCGERLEKSDFGELEARLQTHIQRRSEYNRERYGSVRSVQQDHDRGCNASDRTGVESDQTPFPTTGNDGLDLRCGVDRHDIVRELLVQSVNNAGDCAGQSDRLWTSTNSNRQWLLTNLGREPSDSRIMSDRQASSTLSDSYQQETAINELKPSNRQNTDQADRGADNDQRAEVEHNGDVNRLRARIIELRRAVDQNIRRVEQAVRDATYTVKRSLHDTASCAQRWHEIAHIVGTFTDRLHRTMHNHIEQWKERTAEITGSERITERSYTGDRSRAATVRDIEQSAEIDGSTGQSQKSTDHNYDRSIKLSRQQARGLGLSR</sequence>
<gene>
    <name evidence="2" type="ORF">GCM10008943_33840</name>
</gene>